<dbReference type="EMBL" id="JAURUO010000013">
    <property type="protein sequence ID" value="MDP9729350.1"/>
    <property type="molecule type" value="Genomic_DNA"/>
</dbReference>
<gene>
    <name evidence="1" type="ORF">J2S04_002323</name>
</gene>
<evidence type="ECO:0008006" key="3">
    <source>
        <dbReference type="Google" id="ProtNLM"/>
    </source>
</evidence>
<name>A0ABT9LYL4_9BACL</name>
<dbReference type="Proteomes" id="UP001229209">
    <property type="component" value="Unassembled WGS sequence"/>
</dbReference>
<reference evidence="1 2" key="1">
    <citation type="submission" date="2023-07" db="EMBL/GenBank/DDBJ databases">
        <title>Genomic Encyclopedia of Type Strains, Phase IV (KMG-IV): sequencing the most valuable type-strain genomes for metagenomic binning, comparative biology and taxonomic classification.</title>
        <authorList>
            <person name="Goeker M."/>
        </authorList>
    </citation>
    <scope>NUCLEOTIDE SEQUENCE [LARGE SCALE GENOMIC DNA]</scope>
    <source>
        <strain evidence="1 2">DSM 25924</strain>
    </source>
</reference>
<proteinExistence type="predicted"/>
<comment type="caution">
    <text evidence="1">The sequence shown here is derived from an EMBL/GenBank/DDBJ whole genome shotgun (WGS) entry which is preliminary data.</text>
</comment>
<keyword evidence="2" id="KW-1185">Reference proteome</keyword>
<protein>
    <recommendedName>
        <fullName evidence="3">EAL domain-containing protein</fullName>
    </recommendedName>
</protein>
<evidence type="ECO:0000313" key="1">
    <source>
        <dbReference type="EMBL" id="MDP9729350.1"/>
    </source>
</evidence>
<dbReference type="RefSeq" id="WP_203115835.1">
    <property type="nucleotide sequence ID" value="NZ_JAURUO010000013.1"/>
</dbReference>
<sequence>MRGTFKSATSGFPLKVISTSYHISGCLESFDNRDSLKVGQIDQAVFACSQIAHRECVSIQYSNNVTNGLTLMAVFQDARLMMNIQIEQECIIFDLWANEPSFPTRFLNALVLVLKPSQVHIDDRGIGECDAK</sequence>
<accession>A0ABT9LYL4</accession>
<organism evidence="1 2">
    <name type="scientific">Alicyclobacillus tolerans</name>
    <dbReference type="NCBI Taxonomy" id="90970"/>
    <lineage>
        <taxon>Bacteria</taxon>
        <taxon>Bacillati</taxon>
        <taxon>Bacillota</taxon>
        <taxon>Bacilli</taxon>
        <taxon>Bacillales</taxon>
        <taxon>Alicyclobacillaceae</taxon>
        <taxon>Alicyclobacillus</taxon>
    </lineage>
</organism>
<evidence type="ECO:0000313" key="2">
    <source>
        <dbReference type="Proteomes" id="UP001229209"/>
    </source>
</evidence>